<keyword evidence="5" id="KW-1185">Reference proteome</keyword>
<gene>
    <name evidence="4" type="ORF">ABFV72_00425</name>
</gene>
<dbReference type="InterPro" id="IPR025877">
    <property type="entry name" value="MobA-like_NTP_Trfase"/>
</dbReference>
<dbReference type="RefSeq" id="WP_347161761.1">
    <property type="nucleotide sequence ID" value="NZ_JBDLOB010000001.1"/>
</dbReference>
<proteinExistence type="predicted"/>
<feature type="domain" description="MobA-like NTP transferase" evidence="3">
    <location>
        <begin position="27"/>
        <end position="211"/>
    </location>
</feature>
<protein>
    <submittedName>
        <fullName evidence="4">NTP transferase domain-containing protein</fullName>
    </submittedName>
</protein>
<dbReference type="GO" id="GO:0016740">
    <property type="term" value="F:transferase activity"/>
    <property type="evidence" value="ECO:0007669"/>
    <property type="project" value="UniProtKB-KW"/>
</dbReference>
<dbReference type="EMBL" id="JBDLOB010000001">
    <property type="protein sequence ID" value="MEN8624469.1"/>
    <property type="molecule type" value="Genomic_DNA"/>
</dbReference>
<dbReference type="PANTHER" id="PTHR19136:SF81">
    <property type="entry name" value="MOLYBDENUM COFACTOR GUANYLYLTRANSFERASE"/>
    <property type="match status" value="1"/>
</dbReference>
<dbReference type="PANTHER" id="PTHR19136">
    <property type="entry name" value="MOLYBDENUM COFACTOR GUANYLYLTRANSFERASE"/>
    <property type="match status" value="1"/>
</dbReference>
<comment type="caution">
    <text evidence="4">The sequence shown here is derived from an EMBL/GenBank/DDBJ whole genome shotgun (WGS) entry which is preliminary data.</text>
</comment>
<keyword evidence="2" id="KW-0460">Magnesium</keyword>
<evidence type="ECO:0000256" key="2">
    <source>
        <dbReference type="ARBA" id="ARBA00022842"/>
    </source>
</evidence>
<evidence type="ECO:0000259" key="3">
    <source>
        <dbReference type="Pfam" id="PF12804"/>
    </source>
</evidence>
<sequence>MSDIQSNLKDNSVVTDCSNNLDGLAGVVILAGGASRRMGTAKAMLTLPSGEQLLNYHVRHANKLQVPILIADNGRGFQTGLDVHLEKPNAPIIHIADYGTDVDSNKHDELIKTGGALVAIESALQTLSDLNDSGVSKNVQPSWLLVISCDSLIPATDLWQKLQCEISLAADKNVICLKDDSHLYPLLGLYQLSIEPDLKAYIDSGQRRVMQFIQPLVQAVRFSKEWQKLTNFNTLEDFKQACAALSK</sequence>
<dbReference type="Pfam" id="PF12804">
    <property type="entry name" value="NTP_transf_3"/>
    <property type="match status" value="1"/>
</dbReference>
<name>A0ABV0D1V1_9GAMM</name>
<reference evidence="4 5" key="1">
    <citation type="submission" date="2024-05" db="EMBL/GenBank/DDBJ databases">
        <title>Genome sequencing of Marine Estuary Bacteria, Pseudoalteromonas distincta strain FA, Psychrobacter proteolyticus strain EA, and Shewanella baltica strain CA.</title>
        <authorList>
            <person name="Dieffenbach S.A."/>
            <person name="Maclea K.S."/>
        </authorList>
    </citation>
    <scope>NUCLEOTIDE SEQUENCE [LARGE SCALE GENOMIC DNA]</scope>
    <source>
        <strain evidence="4 5">EA</strain>
    </source>
</reference>
<dbReference type="Proteomes" id="UP001414441">
    <property type="component" value="Unassembled WGS sequence"/>
</dbReference>
<organism evidence="4 5">
    <name type="scientific">Psychrobacter proteolyticus</name>
    <dbReference type="NCBI Taxonomy" id="147825"/>
    <lineage>
        <taxon>Bacteria</taxon>
        <taxon>Pseudomonadati</taxon>
        <taxon>Pseudomonadota</taxon>
        <taxon>Gammaproteobacteria</taxon>
        <taxon>Moraxellales</taxon>
        <taxon>Moraxellaceae</taxon>
        <taxon>Psychrobacter</taxon>
    </lineage>
</organism>
<dbReference type="SUPFAM" id="SSF53448">
    <property type="entry name" value="Nucleotide-diphospho-sugar transferases"/>
    <property type="match status" value="1"/>
</dbReference>
<accession>A0ABV0D1V1</accession>
<evidence type="ECO:0000313" key="4">
    <source>
        <dbReference type="EMBL" id="MEN8624469.1"/>
    </source>
</evidence>
<dbReference type="InterPro" id="IPR029044">
    <property type="entry name" value="Nucleotide-diphossugar_trans"/>
</dbReference>
<dbReference type="Gene3D" id="3.90.550.10">
    <property type="entry name" value="Spore Coat Polysaccharide Biosynthesis Protein SpsA, Chain A"/>
    <property type="match status" value="1"/>
</dbReference>
<evidence type="ECO:0000313" key="5">
    <source>
        <dbReference type="Proteomes" id="UP001414441"/>
    </source>
</evidence>
<evidence type="ECO:0000256" key="1">
    <source>
        <dbReference type="ARBA" id="ARBA00022679"/>
    </source>
</evidence>
<keyword evidence="1 4" id="KW-0808">Transferase</keyword>